<evidence type="ECO:0000313" key="2">
    <source>
        <dbReference type="Proteomes" id="UP000029452"/>
    </source>
</evidence>
<accession>A0A094WD65</accession>
<protein>
    <submittedName>
        <fullName evidence="1">Uncharacterized protein</fullName>
    </submittedName>
</protein>
<dbReference type="EMBL" id="JPGK01000006">
    <property type="protein sequence ID" value="KGA93582.1"/>
    <property type="molecule type" value="Genomic_DNA"/>
</dbReference>
<reference evidence="1 2" key="1">
    <citation type="submission" date="2014-06" db="EMBL/GenBank/DDBJ databases">
        <title>Draft genome sequence of iron oxidizing acidophile Leptospirillum ferriphilum DSM14647.</title>
        <authorList>
            <person name="Cardenas J.P."/>
            <person name="Lazcano M."/>
            <person name="Ossandon F.J."/>
            <person name="Corbett M."/>
            <person name="Holmes D.S."/>
            <person name="Watkin E."/>
        </authorList>
    </citation>
    <scope>NUCLEOTIDE SEQUENCE [LARGE SCALE GENOMIC DNA]</scope>
    <source>
        <strain evidence="1 2">DSM 14647</strain>
    </source>
</reference>
<sequence>MQQVVQGEGQGIGYVLPESLYYFRTPSRKKTGFFLGTRKQEDFPWREPRTGKWEIR</sequence>
<proteinExistence type="predicted"/>
<dbReference type="Proteomes" id="UP000029452">
    <property type="component" value="Unassembled WGS sequence"/>
</dbReference>
<dbReference type="AlphaFoldDB" id="A0A094WD65"/>
<comment type="caution">
    <text evidence="1">The sequence shown here is derived from an EMBL/GenBank/DDBJ whole genome shotgun (WGS) entry which is preliminary data.</text>
</comment>
<evidence type="ECO:0000313" key="1">
    <source>
        <dbReference type="EMBL" id="KGA93582.1"/>
    </source>
</evidence>
<organism evidence="1 2">
    <name type="scientific">Leptospirillum ferriphilum</name>
    <dbReference type="NCBI Taxonomy" id="178606"/>
    <lineage>
        <taxon>Bacteria</taxon>
        <taxon>Pseudomonadati</taxon>
        <taxon>Nitrospirota</taxon>
        <taxon>Nitrospiria</taxon>
        <taxon>Nitrospirales</taxon>
        <taxon>Nitrospiraceae</taxon>
        <taxon>Leptospirillum</taxon>
    </lineage>
</organism>
<gene>
    <name evidence="1" type="ORF">LptCag_0195</name>
</gene>
<dbReference type="PATRIC" id="fig|178606.4.peg.1793"/>
<name>A0A094WD65_9BACT</name>